<sequence>MASSKSSLVILESASWDLDPTCLLFLLGDSSSISSSSSSSAFLRDELVFRFDFGLVSVSSSSSSSDSSSTILSSLSSLSPPLLFFERDPHLDPSFLEEPDFKPFSLPDPLFNGLMDFWDVVDFTALGLPFITDDLTPFLTPLDRLALEDAASVFPG</sequence>
<organism evidence="1 2">
    <name type="scientific">Babesia ovis</name>
    <dbReference type="NCBI Taxonomy" id="5869"/>
    <lineage>
        <taxon>Eukaryota</taxon>
        <taxon>Sar</taxon>
        <taxon>Alveolata</taxon>
        <taxon>Apicomplexa</taxon>
        <taxon>Aconoidasida</taxon>
        <taxon>Piroplasmida</taxon>
        <taxon>Babesiidae</taxon>
        <taxon>Babesia</taxon>
    </lineage>
</organism>
<name>A0A9W5TCI9_BABOV</name>
<evidence type="ECO:0000313" key="2">
    <source>
        <dbReference type="Proteomes" id="UP001057455"/>
    </source>
</evidence>
<proteinExistence type="predicted"/>
<dbReference type="Proteomes" id="UP001057455">
    <property type="component" value="Unassembled WGS sequence"/>
</dbReference>
<comment type="caution">
    <text evidence="1">The sequence shown here is derived from an EMBL/GenBank/DDBJ whole genome shotgun (WGS) entry which is preliminary data.</text>
</comment>
<keyword evidence="2" id="KW-1185">Reference proteome</keyword>
<dbReference type="AlphaFoldDB" id="A0A9W5TCI9"/>
<accession>A0A9W5TCI9</accession>
<protein>
    <submittedName>
        <fullName evidence="1">DNA polymerase III subunit alpha, putative</fullName>
    </submittedName>
</protein>
<dbReference type="EMBL" id="BLIY01000017">
    <property type="protein sequence ID" value="GFE54995.1"/>
    <property type="molecule type" value="Genomic_DNA"/>
</dbReference>
<evidence type="ECO:0000313" key="1">
    <source>
        <dbReference type="EMBL" id="GFE54995.1"/>
    </source>
</evidence>
<gene>
    <name evidence="1" type="ORF">BaOVIS_023990</name>
</gene>
<reference evidence="1" key="1">
    <citation type="submission" date="2019-12" db="EMBL/GenBank/DDBJ databases">
        <title>Genome sequence of Babesia ovis.</title>
        <authorList>
            <person name="Yamagishi J."/>
            <person name="Sevinc F."/>
            <person name="Xuan X."/>
        </authorList>
    </citation>
    <scope>NUCLEOTIDE SEQUENCE</scope>
    <source>
        <strain evidence="1">Selcuk</strain>
    </source>
</reference>